<dbReference type="STRING" id="150033.RV14_GL001267"/>
<evidence type="ECO:0000313" key="1">
    <source>
        <dbReference type="EMBL" id="OJG77986.1"/>
    </source>
</evidence>
<dbReference type="Proteomes" id="UP000182152">
    <property type="component" value="Unassembled WGS sequence"/>
</dbReference>
<proteinExistence type="predicted"/>
<gene>
    <name evidence="1" type="ORF">RV14_GL001267</name>
</gene>
<accession>A0A1L8WAF6</accession>
<name>A0A1L8WAF6_9ENTE</name>
<dbReference type="AlphaFoldDB" id="A0A1L8WAF6"/>
<keyword evidence="2" id="KW-1185">Reference proteome</keyword>
<protein>
    <submittedName>
        <fullName evidence="1">Uncharacterized protein</fullName>
    </submittedName>
</protein>
<organism evidence="1 2">
    <name type="scientific">Enterococcus ratti</name>
    <dbReference type="NCBI Taxonomy" id="150033"/>
    <lineage>
        <taxon>Bacteria</taxon>
        <taxon>Bacillati</taxon>
        <taxon>Bacillota</taxon>
        <taxon>Bacilli</taxon>
        <taxon>Lactobacillales</taxon>
        <taxon>Enterococcaceae</taxon>
        <taxon>Enterococcus</taxon>
    </lineage>
</organism>
<reference evidence="1 2" key="1">
    <citation type="submission" date="2014-12" db="EMBL/GenBank/DDBJ databases">
        <title>Draft genome sequences of 29 type strains of Enterococci.</title>
        <authorList>
            <person name="Zhong Z."/>
            <person name="Sun Z."/>
            <person name="Liu W."/>
            <person name="Zhang W."/>
            <person name="Zhang H."/>
        </authorList>
    </citation>
    <scope>NUCLEOTIDE SEQUENCE [LARGE SCALE GENOMIC DNA]</scope>
    <source>
        <strain evidence="1 2">DSM 15687</strain>
    </source>
</reference>
<evidence type="ECO:0000313" key="2">
    <source>
        <dbReference type="Proteomes" id="UP000182152"/>
    </source>
</evidence>
<sequence>MLNVQKIYKKSNYFAENSSTKFDFFINDRFYYLFSIF</sequence>
<comment type="caution">
    <text evidence="1">The sequence shown here is derived from an EMBL/GenBank/DDBJ whole genome shotgun (WGS) entry which is preliminary data.</text>
</comment>
<dbReference type="EMBL" id="JXLB01000028">
    <property type="protein sequence ID" value="OJG77986.1"/>
    <property type="molecule type" value="Genomic_DNA"/>
</dbReference>